<dbReference type="Pfam" id="PF16332">
    <property type="entry name" value="DUF4962"/>
    <property type="match status" value="1"/>
</dbReference>
<evidence type="ECO:0000259" key="4">
    <source>
        <dbReference type="Pfam" id="PF16332"/>
    </source>
</evidence>
<dbReference type="InterPro" id="IPR013783">
    <property type="entry name" value="Ig-like_fold"/>
</dbReference>
<evidence type="ECO:0000256" key="2">
    <source>
        <dbReference type="SAM" id="SignalP"/>
    </source>
</evidence>
<dbReference type="InterPro" id="IPR012480">
    <property type="entry name" value="Hepar_II_III_C"/>
</dbReference>
<feature type="domain" description="Heparinase II N-terminal" evidence="4">
    <location>
        <begin position="86"/>
        <end position="490"/>
    </location>
</feature>
<evidence type="ECO:0000259" key="3">
    <source>
        <dbReference type="Pfam" id="PF07940"/>
    </source>
</evidence>
<evidence type="ECO:0000313" key="5">
    <source>
        <dbReference type="EMBL" id="TWU33316.1"/>
    </source>
</evidence>
<organism evidence="5 6">
    <name type="scientific">Novipirellula artificiosorum</name>
    <dbReference type="NCBI Taxonomy" id="2528016"/>
    <lineage>
        <taxon>Bacteria</taxon>
        <taxon>Pseudomonadati</taxon>
        <taxon>Planctomycetota</taxon>
        <taxon>Planctomycetia</taxon>
        <taxon>Pirellulales</taxon>
        <taxon>Pirellulaceae</taxon>
        <taxon>Novipirellula</taxon>
    </lineage>
</organism>
<dbReference type="Pfam" id="PF07940">
    <property type="entry name" value="Hepar_II_III_C"/>
    <property type="match status" value="1"/>
</dbReference>
<feature type="signal peptide" evidence="2">
    <location>
        <begin position="1"/>
        <end position="49"/>
    </location>
</feature>
<dbReference type="Gene3D" id="2.60.40.10">
    <property type="entry name" value="Immunoglobulins"/>
    <property type="match status" value="1"/>
</dbReference>
<name>A0A5C6DDM2_9BACT</name>
<dbReference type="AlphaFoldDB" id="A0A5C6DDM2"/>
<dbReference type="SUPFAM" id="SSF48230">
    <property type="entry name" value="Chondroitin AC/alginate lyase"/>
    <property type="match status" value="1"/>
</dbReference>
<dbReference type="OrthoDB" id="9772435at2"/>
<evidence type="ECO:0000256" key="1">
    <source>
        <dbReference type="ARBA" id="ARBA00004196"/>
    </source>
</evidence>
<keyword evidence="6" id="KW-1185">Reference proteome</keyword>
<evidence type="ECO:0000313" key="6">
    <source>
        <dbReference type="Proteomes" id="UP000319143"/>
    </source>
</evidence>
<gene>
    <name evidence="5" type="ORF">Poly41_50690</name>
</gene>
<feature type="chain" id="PRO_5022720051" evidence="2">
    <location>
        <begin position="50"/>
        <end position="836"/>
    </location>
</feature>
<dbReference type="EMBL" id="SJPV01000010">
    <property type="protein sequence ID" value="TWU33316.1"/>
    <property type="molecule type" value="Genomic_DNA"/>
</dbReference>
<dbReference type="InterPro" id="IPR008929">
    <property type="entry name" value="Chondroitin_lyas"/>
</dbReference>
<accession>A0A5C6DDM2</accession>
<dbReference type="Proteomes" id="UP000319143">
    <property type="component" value="Unassembled WGS sequence"/>
</dbReference>
<sequence length="836" mass="94792" precursor="true">MKVLAVSDKVLAPTSPAFFPPRLVPTMRFSFLSCLLLSSCLCLSCLCQAADLKLDERAAIESEWGYRPFEGGTCEVNPPHFVWRPQTGIVRWELQCATDAKFSDIVYQNDSMDLTVHTPPTSFDPRDYVWRYRGWTKTGESTNWSQPRSFSISADAARMPMPIREELLSRIPAGHPRLFVRPEQVPRLRELASGSMKADFEDLVRRCDQILKDPPPTAEPPLYGPDVKPKSEEWIGIWWGNRTYTSHALNSAATLAFTRLIGGKEEYGQVAKRILMDCAQWDPKGATGYRYNDEAGMPYAYYFSRTYTFVNDLLSEQEKQQCRDVMRVRGEEMYDHLCPRHLWNPYSSHSNRAWHFLGEIGLAFHGEIDQADDWVWFATNVFYNVYPVWSDADGGWHEGTLYWNSYIGRFTWWADIMQAALDINAFDHPYFDRVGYYPMYLLPPGKVGGGFGDLNAKATSAKQIALMSVLAAQSRNPYWQWYVDQHDEKSLASGYAASSGYLGFLRGSRGTVAAKSPADLPSSRLFRGTGQAYLNTTIEDANQDVQVVFKSSPFGTQSHGYEANNSFLLWAFGQRLLIRSGYRDTYGSEHHRDWMWSTRSVNNITVDGKGQLPHAAAARGRVVDFQTTPAIDVVVGEAGAAYRSSQSTGEQRLLDRFTRAILFIKPDMIVVYDRLRAPKPSQYTYWLHAINDFQVHNPQDITIEAGDVRCQVQFLAPDGLQLSQTDQYDPNPRDRVELREWHLTADTADKSKSTEFVTLYRPYREGEETPVQGALQAMEGGYVLTSEVAGGRVVVLLPNDDQTQLSFEGLETQDKIIVQLYNDQGEVLQTTEVAME</sequence>
<comment type="subcellular location">
    <subcellularLocation>
        <location evidence="1">Cell envelope</location>
    </subcellularLocation>
</comment>
<dbReference type="Gene3D" id="2.70.98.70">
    <property type="match status" value="1"/>
</dbReference>
<dbReference type="GO" id="GO:0030313">
    <property type="term" value="C:cell envelope"/>
    <property type="evidence" value="ECO:0007669"/>
    <property type="project" value="UniProtKB-SubCell"/>
</dbReference>
<dbReference type="Gene3D" id="1.50.10.100">
    <property type="entry name" value="Chondroitin AC/alginate lyase"/>
    <property type="match status" value="1"/>
</dbReference>
<dbReference type="InterPro" id="IPR032518">
    <property type="entry name" value="HepII_N"/>
</dbReference>
<reference evidence="5 6" key="1">
    <citation type="submission" date="2019-02" db="EMBL/GenBank/DDBJ databases">
        <title>Deep-cultivation of Planctomycetes and their phenomic and genomic characterization uncovers novel biology.</title>
        <authorList>
            <person name="Wiegand S."/>
            <person name="Jogler M."/>
            <person name="Boedeker C."/>
            <person name="Pinto D."/>
            <person name="Vollmers J."/>
            <person name="Rivas-Marin E."/>
            <person name="Kohn T."/>
            <person name="Peeters S.H."/>
            <person name="Heuer A."/>
            <person name="Rast P."/>
            <person name="Oberbeckmann S."/>
            <person name="Bunk B."/>
            <person name="Jeske O."/>
            <person name="Meyerdierks A."/>
            <person name="Storesund J.E."/>
            <person name="Kallscheuer N."/>
            <person name="Luecker S."/>
            <person name="Lage O.M."/>
            <person name="Pohl T."/>
            <person name="Merkel B.J."/>
            <person name="Hornburger P."/>
            <person name="Mueller R.-W."/>
            <person name="Bruemmer F."/>
            <person name="Labrenz M."/>
            <person name="Spormann A.M."/>
            <person name="Op Den Camp H."/>
            <person name="Overmann J."/>
            <person name="Amann R."/>
            <person name="Jetten M.S.M."/>
            <person name="Mascher T."/>
            <person name="Medema M.H."/>
            <person name="Devos D.P."/>
            <person name="Kaster A.-K."/>
            <person name="Ovreas L."/>
            <person name="Rohde M."/>
            <person name="Galperin M.Y."/>
            <person name="Jogler C."/>
        </authorList>
    </citation>
    <scope>NUCLEOTIDE SEQUENCE [LARGE SCALE GENOMIC DNA]</scope>
    <source>
        <strain evidence="5 6">Poly41</strain>
    </source>
</reference>
<keyword evidence="2" id="KW-0732">Signal</keyword>
<protein>
    <submittedName>
        <fullName evidence="5">Heparinase II/III-like protein</fullName>
    </submittedName>
</protein>
<proteinExistence type="predicted"/>
<feature type="domain" description="Heparinase II/III-like C-terminal" evidence="3">
    <location>
        <begin position="522"/>
        <end position="762"/>
    </location>
</feature>
<comment type="caution">
    <text evidence="5">The sequence shown here is derived from an EMBL/GenBank/DDBJ whole genome shotgun (WGS) entry which is preliminary data.</text>
</comment>
<dbReference type="GO" id="GO:0016829">
    <property type="term" value="F:lyase activity"/>
    <property type="evidence" value="ECO:0007669"/>
    <property type="project" value="InterPro"/>
</dbReference>